<dbReference type="Proteomes" id="UP001298593">
    <property type="component" value="Unassembled WGS sequence"/>
</dbReference>
<evidence type="ECO:0000313" key="2">
    <source>
        <dbReference type="Proteomes" id="UP001298593"/>
    </source>
</evidence>
<organism evidence="1 2">
    <name type="scientific">[Mycobacterium] nativiensis</name>
    <dbReference type="NCBI Taxonomy" id="2855503"/>
    <lineage>
        <taxon>Bacteria</taxon>
        <taxon>Bacillati</taxon>
        <taxon>Actinomycetota</taxon>
        <taxon>Actinomycetes</taxon>
        <taxon>Mycobacteriales</taxon>
        <taxon>Mycobacteriaceae</taxon>
        <taxon>Mycolicibacter</taxon>
    </lineage>
</organism>
<protein>
    <submittedName>
        <fullName evidence="1">Uncharacterized protein</fullName>
    </submittedName>
</protein>
<evidence type="ECO:0000313" key="1">
    <source>
        <dbReference type="EMBL" id="MEB3034777.1"/>
    </source>
</evidence>
<reference evidence="1 2" key="1">
    <citation type="submission" date="2023-12" db="EMBL/GenBank/DDBJ databases">
        <title>Description of new species of Mycobacterium terrae complex isolated from sewage at the Sao Paulo Zoological Park Foundation in Brazil.</title>
        <authorList>
            <person name="Romagnoli C.L."/>
            <person name="Conceicao E.C."/>
            <person name="Machado E."/>
            <person name="Barreto L.B.P.F."/>
            <person name="Sharma A."/>
            <person name="Silva N.M."/>
            <person name="Marques L.E."/>
            <person name="Juliana M.A."/>
            <person name="Lourenco M.C.S."/>
            <person name="Digiampietri L.A."/>
            <person name="Suffys P.N."/>
            <person name="Viana-Niero C."/>
        </authorList>
    </citation>
    <scope>NUCLEOTIDE SEQUENCE [LARGE SCALE GENOMIC DNA]</scope>
    <source>
        <strain evidence="1 2">MYC340</strain>
    </source>
</reference>
<accession>A0ABU5Y3W9</accession>
<dbReference type="EMBL" id="JAYJJU010000040">
    <property type="protein sequence ID" value="MEB3034777.1"/>
    <property type="molecule type" value="Genomic_DNA"/>
</dbReference>
<sequence>MTAPIELTRNVNGEPMMSTDAMALLFGVPAETVASHLGAALADTTGLTAVAMPPEWLRAGRRRTSEAAAATGSRELFAILAYWARRDLGAEVVFSDSESEQ</sequence>
<keyword evidence="2" id="KW-1185">Reference proteome</keyword>
<dbReference type="RefSeq" id="WP_224971069.1">
    <property type="nucleotide sequence ID" value="NZ_JAYJJU010000040.1"/>
</dbReference>
<proteinExistence type="predicted"/>
<name>A0ABU5Y3W9_9MYCO</name>
<comment type="caution">
    <text evidence="1">The sequence shown here is derived from an EMBL/GenBank/DDBJ whole genome shotgun (WGS) entry which is preliminary data.</text>
</comment>
<gene>
    <name evidence="1" type="ORF">KV113_24860</name>
</gene>